<dbReference type="GeneID" id="58090836"/>
<evidence type="ECO:0000256" key="1">
    <source>
        <dbReference type="ARBA" id="ARBA00004202"/>
    </source>
</evidence>
<evidence type="ECO:0000256" key="2">
    <source>
        <dbReference type="ARBA" id="ARBA00022448"/>
    </source>
</evidence>
<keyword evidence="16" id="KW-1185">Reference proteome</keyword>
<keyword evidence="8" id="KW-0406">Ion transport</keyword>
<gene>
    <name evidence="13" type="ORF">EQ812_05920</name>
    <name evidence="12" type="ORF">FO454_03135</name>
    <name evidence="11" type="ORF">HMPREF3225_00119</name>
</gene>
<dbReference type="PANTHER" id="PTHR42771:SF10">
    <property type="entry name" value="FERRICHROME TRANSPORT ATP-BINDING PROTEIN FHUC"/>
    <property type="match status" value="1"/>
</dbReference>
<keyword evidence="3" id="KW-1003">Cell membrane</keyword>
<dbReference type="STRING" id="28035.B6N84_00305"/>
<dbReference type="Pfam" id="PF00005">
    <property type="entry name" value="ABC_tran"/>
    <property type="match status" value="1"/>
</dbReference>
<dbReference type="PANTHER" id="PTHR42771">
    <property type="entry name" value="IRON(3+)-HYDROXAMATE IMPORT ATP-BINDING PROTEIN FHUC"/>
    <property type="match status" value="1"/>
</dbReference>
<keyword evidence="2" id="KW-0813">Transport</keyword>
<dbReference type="GO" id="GO:0005886">
    <property type="term" value="C:plasma membrane"/>
    <property type="evidence" value="ECO:0007669"/>
    <property type="project" value="UniProtKB-SubCell"/>
</dbReference>
<evidence type="ECO:0000313" key="14">
    <source>
        <dbReference type="Proteomes" id="UP000070063"/>
    </source>
</evidence>
<dbReference type="InterPro" id="IPR003439">
    <property type="entry name" value="ABC_transporter-like_ATP-bd"/>
</dbReference>
<dbReference type="RefSeq" id="WP_002460916.1">
    <property type="nucleotide sequence ID" value="NZ_AP021848.1"/>
</dbReference>
<evidence type="ECO:0000313" key="11">
    <source>
        <dbReference type="EMBL" id="KXA40391.1"/>
    </source>
</evidence>
<dbReference type="eggNOG" id="COG1120">
    <property type="taxonomic scope" value="Bacteria"/>
</dbReference>
<evidence type="ECO:0000256" key="4">
    <source>
        <dbReference type="ARBA" id="ARBA00022496"/>
    </source>
</evidence>
<dbReference type="InterPro" id="IPR017871">
    <property type="entry name" value="ABC_transporter-like_CS"/>
</dbReference>
<dbReference type="Proteomes" id="UP000325462">
    <property type="component" value="Chromosome"/>
</dbReference>
<evidence type="ECO:0000256" key="7">
    <source>
        <dbReference type="ARBA" id="ARBA00023004"/>
    </source>
</evidence>
<dbReference type="GO" id="GO:0005524">
    <property type="term" value="F:ATP binding"/>
    <property type="evidence" value="ECO:0007669"/>
    <property type="project" value="UniProtKB-KW"/>
</dbReference>
<comment type="subcellular location">
    <subcellularLocation>
        <location evidence="1">Cell membrane</location>
        <topology evidence="1">Peripheral membrane protein</topology>
    </subcellularLocation>
</comment>
<keyword evidence="9" id="KW-0472">Membrane</keyword>
<accession>A0A133QBY3</accession>
<evidence type="ECO:0000313" key="13">
    <source>
        <dbReference type="EMBL" id="TBW72508.1"/>
    </source>
</evidence>
<dbReference type="PROSITE" id="PS00211">
    <property type="entry name" value="ABC_TRANSPORTER_1"/>
    <property type="match status" value="1"/>
</dbReference>
<keyword evidence="6 13" id="KW-0067">ATP-binding</keyword>
<feature type="domain" description="ABC transporter" evidence="10">
    <location>
        <begin position="1"/>
        <end position="237"/>
    </location>
</feature>
<name>A0A133QBY3_STALU</name>
<reference evidence="13 15" key="2">
    <citation type="journal article" date="2019" name="Sci. Transl. Med.">
        <title>Quorum sensing between bacterial species on the skin protects against epidermal injury in atopic dermatitis.</title>
        <authorList>
            <person name="Williams M.R."/>
        </authorList>
    </citation>
    <scope>NUCLEOTIDE SEQUENCE [LARGE SCALE GENOMIC DNA]</scope>
    <source>
        <strain evidence="13 15">E7</strain>
    </source>
</reference>
<dbReference type="PROSITE" id="PS50893">
    <property type="entry name" value="ABC_TRANSPORTER_2"/>
    <property type="match status" value="1"/>
</dbReference>
<proteinExistence type="predicted"/>
<evidence type="ECO:0000313" key="16">
    <source>
        <dbReference type="Proteomes" id="UP000325462"/>
    </source>
</evidence>
<keyword evidence="7" id="KW-0408">Iron</keyword>
<dbReference type="Proteomes" id="UP000070063">
    <property type="component" value="Unassembled WGS sequence"/>
</dbReference>
<dbReference type="EMBL" id="SCHB01000003">
    <property type="protein sequence ID" value="TBW72508.1"/>
    <property type="molecule type" value="Genomic_DNA"/>
</dbReference>
<evidence type="ECO:0000313" key="15">
    <source>
        <dbReference type="Proteomes" id="UP000293637"/>
    </source>
</evidence>
<dbReference type="FunFam" id="3.40.50.300:FF:000134">
    <property type="entry name" value="Iron-enterobactin ABC transporter ATP-binding protein"/>
    <property type="match status" value="1"/>
</dbReference>
<dbReference type="EMBL" id="CP041722">
    <property type="protein sequence ID" value="QEX37972.1"/>
    <property type="molecule type" value="Genomic_DNA"/>
</dbReference>
<dbReference type="CDD" id="cd03214">
    <property type="entry name" value="ABC_Iron-Siderophores_B12_Hemin"/>
    <property type="match status" value="1"/>
</dbReference>
<evidence type="ECO:0000259" key="10">
    <source>
        <dbReference type="PROSITE" id="PS50893"/>
    </source>
</evidence>
<dbReference type="Gene3D" id="3.40.50.300">
    <property type="entry name" value="P-loop containing nucleotide triphosphate hydrolases"/>
    <property type="match status" value="1"/>
</dbReference>
<dbReference type="InterPro" id="IPR003593">
    <property type="entry name" value="AAA+_ATPase"/>
</dbReference>
<evidence type="ECO:0000256" key="8">
    <source>
        <dbReference type="ARBA" id="ARBA00023065"/>
    </source>
</evidence>
<keyword evidence="4" id="KW-0410">Iron transport</keyword>
<evidence type="ECO:0000256" key="6">
    <source>
        <dbReference type="ARBA" id="ARBA00022840"/>
    </source>
</evidence>
<dbReference type="InterPro" id="IPR051535">
    <property type="entry name" value="Siderophore_ABC-ATPase"/>
</dbReference>
<dbReference type="GO" id="GO:0016887">
    <property type="term" value="F:ATP hydrolysis activity"/>
    <property type="evidence" value="ECO:0007669"/>
    <property type="project" value="InterPro"/>
</dbReference>
<dbReference type="SUPFAM" id="SSF52540">
    <property type="entry name" value="P-loop containing nucleoside triphosphate hydrolases"/>
    <property type="match status" value="1"/>
</dbReference>
<evidence type="ECO:0000313" key="12">
    <source>
        <dbReference type="EMBL" id="QEX37972.1"/>
    </source>
</evidence>
<dbReference type="EMBL" id="LRQI01000005">
    <property type="protein sequence ID" value="KXA40391.1"/>
    <property type="molecule type" value="Genomic_DNA"/>
</dbReference>
<organism evidence="13 15">
    <name type="scientific">Staphylococcus lugdunensis</name>
    <dbReference type="NCBI Taxonomy" id="28035"/>
    <lineage>
        <taxon>Bacteria</taxon>
        <taxon>Bacillati</taxon>
        <taxon>Bacillota</taxon>
        <taxon>Bacilli</taxon>
        <taxon>Bacillales</taxon>
        <taxon>Staphylococcaceae</taxon>
        <taxon>Staphylococcus</taxon>
    </lineage>
</organism>
<dbReference type="InterPro" id="IPR027417">
    <property type="entry name" value="P-loop_NTPase"/>
</dbReference>
<dbReference type="Proteomes" id="UP000293637">
    <property type="component" value="Unassembled WGS sequence"/>
</dbReference>
<sequence length="259" mass="29924">MRIEHLNFYYDLQRPIFEDISLEFKSNAITTIIGPNGSGKSTLLQLLSHNLKPKSGQIFLQDKLLNQYSQKALAQRLATVHQKSKVPEDFTVRQVIETGRYSYQRLFKKDLRKDSVVNTVIQQLDLTQFEHQSVMNLSGGELQRVFIGMALAQEPQYLLLDEPTTFLDIHYQYQVLDIIKWLHEEYQMTIIMVLHDINQAIEYSDELICLGNKGLLAQGRPKDIIDHTLIQDMYHIDAKILQDPDCGTVIVKKRGGHNK</sequence>
<reference evidence="11 14" key="1">
    <citation type="submission" date="2016-01" db="EMBL/GenBank/DDBJ databases">
        <authorList>
            <person name="Mitreva M."/>
            <person name="Pepin K.H."/>
            <person name="Mihindukulasuriya K.A."/>
            <person name="Fulton R."/>
            <person name="Fronick C."/>
            <person name="O'Laughlin M."/>
            <person name="Miner T."/>
            <person name="Herter B."/>
            <person name="Rosa B.A."/>
            <person name="Cordes M."/>
            <person name="Tomlinson C."/>
            <person name="Wollam A."/>
            <person name="Palsikar V.B."/>
            <person name="Mardis E.R."/>
            <person name="Wilson R.K."/>
        </authorList>
    </citation>
    <scope>NUCLEOTIDE SEQUENCE [LARGE SCALE GENOMIC DNA]</scope>
    <source>
        <strain evidence="11 14">MJR7738</strain>
    </source>
</reference>
<dbReference type="GO" id="GO:0006826">
    <property type="term" value="P:iron ion transport"/>
    <property type="evidence" value="ECO:0007669"/>
    <property type="project" value="UniProtKB-KW"/>
</dbReference>
<evidence type="ECO:0000256" key="9">
    <source>
        <dbReference type="ARBA" id="ARBA00023136"/>
    </source>
</evidence>
<keyword evidence="5" id="KW-0547">Nucleotide-binding</keyword>
<reference evidence="12 16" key="3">
    <citation type="submission" date="2019-07" db="EMBL/GenBank/DDBJ databases">
        <title>Comparative genome analysis of staphylococcus lugdunensis shows clonal complex-dependent diversity of the putative virulence factor, ess/type vii locus.</title>
        <authorList>
            <person name="Lebeurre J."/>
            <person name="Dahyot S."/>
            <person name="Diene S."/>
            <person name="Paulay A."/>
            <person name="Aubourg M."/>
            <person name="Argemi X."/>
            <person name="Giard J.-C."/>
            <person name="Tournier I."/>
            <person name="Francois P."/>
            <person name="Pestel-Caron M."/>
        </authorList>
    </citation>
    <scope>NUCLEOTIDE SEQUENCE [LARGE SCALE GENOMIC DNA]</scope>
    <source>
        <strain evidence="12 16">SL13</strain>
    </source>
</reference>
<dbReference type="AlphaFoldDB" id="A0A133QBY3"/>
<protein>
    <submittedName>
        <fullName evidence="13">ABC transporter ATP-binding protein</fullName>
    </submittedName>
    <submittedName>
        <fullName evidence="11">Achromobactin ABC transporter, ATP-binding protein CbrD</fullName>
    </submittedName>
</protein>
<evidence type="ECO:0000256" key="5">
    <source>
        <dbReference type="ARBA" id="ARBA00022741"/>
    </source>
</evidence>
<dbReference type="SMART" id="SM00382">
    <property type="entry name" value="AAA"/>
    <property type="match status" value="1"/>
</dbReference>
<evidence type="ECO:0000256" key="3">
    <source>
        <dbReference type="ARBA" id="ARBA00022475"/>
    </source>
</evidence>